<dbReference type="AlphaFoldDB" id="F6DT80"/>
<dbReference type="RefSeq" id="WP_013842937.1">
    <property type="nucleotide sequence ID" value="NC_015589.1"/>
</dbReference>
<comment type="function">
    <text evidence="3">Participates in chromosomal partition during cell division. May act via the formation of a condensin-like complex containing Smc and ScpB that pull DNA away from mid-cell into both cell halves.</text>
</comment>
<evidence type="ECO:0000313" key="5">
    <source>
        <dbReference type="Proteomes" id="UP000009234"/>
    </source>
</evidence>
<dbReference type="GO" id="GO:0051301">
    <property type="term" value="P:cell division"/>
    <property type="evidence" value="ECO:0007669"/>
    <property type="project" value="UniProtKB-KW"/>
</dbReference>
<evidence type="ECO:0000256" key="3">
    <source>
        <dbReference type="HAMAP-Rule" id="MF_01805"/>
    </source>
</evidence>
<dbReference type="EMBL" id="CP002780">
    <property type="protein sequence ID" value="AEG61185.1"/>
    <property type="molecule type" value="Genomic_DNA"/>
</dbReference>
<keyword evidence="3" id="KW-0132">Cell division</keyword>
<dbReference type="GO" id="GO:0005737">
    <property type="term" value="C:cytoplasm"/>
    <property type="evidence" value="ECO:0007669"/>
    <property type="project" value="UniProtKB-SubCell"/>
</dbReference>
<dbReference type="STRING" id="696281.Desru_2972"/>
<organism evidence="4 5">
    <name type="scientific">Desulforamulus ruminis (strain ATCC 23193 / DSM 2154 / NCIMB 8452 / DL)</name>
    <name type="common">Desulfotomaculum ruminis</name>
    <dbReference type="NCBI Taxonomy" id="696281"/>
    <lineage>
        <taxon>Bacteria</taxon>
        <taxon>Bacillati</taxon>
        <taxon>Bacillota</taxon>
        <taxon>Clostridia</taxon>
        <taxon>Eubacteriales</taxon>
        <taxon>Peptococcaceae</taxon>
        <taxon>Desulforamulus</taxon>
    </lineage>
</organism>
<dbReference type="eggNOG" id="COG1354">
    <property type="taxonomic scope" value="Bacteria"/>
</dbReference>
<comment type="subcellular location">
    <subcellularLocation>
        <location evidence="3">Cytoplasm</location>
    </subcellularLocation>
    <text evidence="3">Associated with two foci at the outer edges of the nucleoid region in young cells, and at four foci within both cell halves in older cells.</text>
</comment>
<reference evidence="4 5" key="2">
    <citation type="journal article" date="2012" name="Stand. Genomic Sci.">
        <title>Complete genome sequence of the sulfate-reducing firmicute Desulfotomaculum ruminis type strain (DL(T)).</title>
        <authorList>
            <person name="Spring S."/>
            <person name="Visser M."/>
            <person name="Lu M."/>
            <person name="Copeland A."/>
            <person name="Lapidus A."/>
            <person name="Lucas S."/>
            <person name="Cheng J.F."/>
            <person name="Han C."/>
            <person name="Tapia R."/>
            <person name="Goodwin L.A."/>
            <person name="Pitluck S."/>
            <person name="Ivanova N."/>
            <person name="Land M."/>
            <person name="Hauser L."/>
            <person name="Larimer F."/>
            <person name="Rohde M."/>
            <person name="Goker M."/>
            <person name="Detter J.C."/>
            <person name="Kyrpides N.C."/>
            <person name="Woyke T."/>
            <person name="Schaap P.J."/>
            <person name="Plugge C.M."/>
            <person name="Muyzer G."/>
            <person name="Kuever J."/>
            <person name="Pereira I.A."/>
            <person name="Parshina S.N."/>
            <person name="Bernier-Latmani R."/>
            <person name="Stams A.J."/>
            <person name="Klenk H.P."/>
        </authorList>
    </citation>
    <scope>NUCLEOTIDE SEQUENCE [LARGE SCALE GENOMIC DNA]</scope>
    <source>
        <strain evidence="5">ATCC 23193 / DSM 2154 / NCIB 8452 / DL</strain>
    </source>
</reference>
<dbReference type="GO" id="GO:0006260">
    <property type="term" value="P:DNA replication"/>
    <property type="evidence" value="ECO:0007669"/>
    <property type="project" value="UniProtKB-UniRule"/>
</dbReference>
<keyword evidence="3" id="KW-0131">Cell cycle</keyword>
<name>F6DT80_DESRL</name>
<sequence>MYAVKLSAFEGPLDLLLHLIDKDQVNIYDIPIAQITSQYLTYLGQMEQLDMDVASEFLVMAATLLSIKARMLLPRSGGPEAETEDGPDPREELVLRLLEYRKFKEVASYLRTQERQVGRIYVRNNSIEMYQHLFKPKDPLGGLSMDNLFQALQKVLQRAGVQLSIPGEITREEIQVPDKMRQLQAMLVLYPQGLSFSKIFQGESNRTEIIVTFLAILELLRMGQIRAVQQEPGGDIIIFRQDKGLSEEAYD</sequence>
<dbReference type="HAMAP" id="MF_01805">
    <property type="entry name" value="ScpA"/>
    <property type="match status" value="1"/>
</dbReference>
<accession>F6DT80</accession>
<comment type="similarity">
    <text evidence="3">Belongs to the ScpA family.</text>
</comment>
<dbReference type="GO" id="GO:0007059">
    <property type="term" value="P:chromosome segregation"/>
    <property type="evidence" value="ECO:0007669"/>
    <property type="project" value="UniProtKB-UniRule"/>
</dbReference>
<proteinExistence type="inferred from homology"/>
<dbReference type="PANTHER" id="PTHR33969:SF2">
    <property type="entry name" value="SEGREGATION AND CONDENSATION PROTEIN A"/>
    <property type="match status" value="1"/>
</dbReference>
<gene>
    <name evidence="3" type="primary">scpA</name>
    <name evidence="4" type="ordered locus">Desru_2972</name>
</gene>
<evidence type="ECO:0000256" key="2">
    <source>
        <dbReference type="ARBA" id="ARBA00044777"/>
    </source>
</evidence>
<comment type="subunit">
    <text evidence="3">Component of a cohesin-like complex composed of ScpA, ScpB and the Smc homodimer, in which ScpA and ScpB bind to the head domain of Smc. The presence of the three proteins is required for the association of the complex with DNA.</text>
</comment>
<keyword evidence="1 3" id="KW-0159">Chromosome partition</keyword>
<protein>
    <recommendedName>
        <fullName evidence="2 3">Segregation and condensation protein A</fullName>
    </recommendedName>
</protein>
<dbReference type="Gene3D" id="1.10.10.580">
    <property type="entry name" value="Structural maintenance of chromosome 1. Chain E"/>
    <property type="match status" value="1"/>
</dbReference>
<reference evidence="5" key="1">
    <citation type="submission" date="2011-05" db="EMBL/GenBank/DDBJ databases">
        <title>Complete sequence of Desulfotomaculum ruminis DSM 2154.</title>
        <authorList>
            <person name="Lucas S."/>
            <person name="Copeland A."/>
            <person name="Lapidus A."/>
            <person name="Cheng J.-F."/>
            <person name="Goodwin L."/>
            <person name="Pitluck S."/>
            <person name="Lu M."/>
            <person name="Detter J.C."/>
            <person name="Han C."/>
            <person name="Tapia R."/>
            <person name="Land M."/>
            <person name="Hauser L."/>
            <person name="Kyrpides N."/>
            <person name="Ivanova N."/>
            <person name="Mikhailova N."/>
            <person name="Pagani I."/>
            <person name="Stams A.J.M."/>
            <person name="Plugge C.M."/>
            <person name="Muyzer G."/>
            <person name="Kuever J."/>
            <person name="Parshina S.N."/>
            <person name="Ivanova A.E."/>
            <person name="Nazina T.N."/>
            <person name="Brambilla E."/>
            <person name="Spring S."/>
            <person name="Klenk H.-P."/>
            <person name="Woyke T."/>
        </authorList>
    </citation>
    <scope>NUCLEOTIDE SEQUENCE [LARGE SCALE GENOMIC DNA]</scope>
    <source>
        <strain evidence="5">ATCC 23193 / DSM 2154 / NCIB 8452 / DL</strain>
    </source>
</reference>
<dbReference type="Pfam" id="PF02616">
    <property type="entry name" value="SMC_ScpA"/>
    <property type="match status" value="1"/>
</dbReference>
<dbReference type="InterPro" id="IPR003768">
    <property type="entry name" value="ScpA"/>
</dbReference>
<keyword evidence="3" id="KW-0963">Cytoplasm</keyword>
<dbReference type="KEGG" id="dru:Desru_2972"/>
<dbReference type="OrthoDB" id="9811016at2"/>
<dbReference type="PANTHER" id="PTHR33969">
    <property type="entry name" value="SEGREGATION AND CONDENSATION PROTEIN A"/>
    <property type="match status" value="1"/>
</dbReference>
<dbReference type="InterPro" id="IPR023093">
    <property type="entry name" value="ScpA-like_C"/>
</dbReference>
<dbReference type="HOGENOM" id="CLU_038686_3_0_9"/>
<evidence type="ECO:0000256" key="1">
    <source>
        <dbReference type="ARBA" id="ARBA00022829"/>
    </source>
</evidence>
<dbReference type="Gene3D" id="6.10.250.2410">
    <property type="match status" value="1"/>
</dbReference>
<dbReference type="Proteomes" id="UP000009234">
    <property type="component" value="Chromosome"/>
</dbReference>
<evidence type="ECO:0000313" key="4">
    <source>
        <dbReference type="EMBL" id="AEG61185.1"/>
    </source>
</evidence>
<keyword evidence="5" id="KW-1185">Reference proteome</keyword>